<sequence>MNLSLFAGLQKEAFEVIGNLIAKVLTDEFFNKNITVYTTMVQNLCEMNPIR</sequence>
<protein>
    <submittedName>
        <fullName evidence="1">Uncharacterized protein</fullName>
    </submittedName>
</protein>
<reference evidence="1" key="1">
    <citation type="journal article" date="2020" name="Nature">
        <title>Giant virus diversity and host interactions through global metagenomics.</title>
        <authorList>
            <person name="Schulz F."/>
            <person name="Roux S."/>
            <person name="Paez-Espino D."/>
            <person name="Jungbluth S."/>
            <person name="Walsh D.A."/>
            <person name="Denef V.J."/>
            <person name="McMahon K.D."/>
            <person name="Konstantinidis K.T."/>
            <person name="Eloe-Fadrosh E.A."/>
            <person name="Kyrpides N.C."/>
            <person name="Woyke T."/>
        </authorList>
    </citation>
    <scope>NUCLEOTIDE SEQUENCE</scope>
    <source>
        <strain evidence="1">GVMAG-M-3300025676-16</strain>
    </source>
</reference>
<evidence type="ECO:0000313" key="1">
    <source>
        <dbReference type="EMBL" id="QHT98792.1"/>
    </source>
</evidence>
<accession>A0A6C0J0E3</accession>
<proteinExistence type="predicted"/>
<dbReference type="AlphaFoldDB" id="A0A6C0J0E3"/>
<dbReference type="EMBL" id="MN740296">
    <property type="protein sequence ID" value="QHT98792.1"/>
    <property type="molecule type" value="Genomic_DNA"/>
</dbReference>
<organism evidence="1">
    <name type="scientific">viral metagenome</name>
    <dbReference type="NCBI Taxonomy" id="1070528"/>
    <lineage>
        <taxon>unclassified sequences</taxon>
        <taxon>metagenomes</taxon>
        <taxon>organismal metagenomes</taxon>
    </lineage>
</organism>
<name>A0A6C0J0E3_9ZZZZ</name>